<organism evidence="2 3">
    <name type="scientific">Actinomadura viridis</name>
    <dbReference type="NCBI Taxonomy" id="58110"/>
    <lineage>
        <taxon>Bacteria</taxon>
        <taxon>Bacillati</taxon>
        <taxon>Actinomycetota</taxon>
        <taxon>Actinomycetes</taxon>
        <taxon>Streptosporangiales</taxon>
        <taxon>Thermomonosporaceae</taxon>
        <taxon>Actinomadura</taxon>
    </lineage>
</organism>
<evidence type="ECO:0000313" key="2">
    <source>
        <dbReference type="EMBL" id="MBG6087224.1"/>
    </source>
</evidence>
<reference evidence="2" key="1">
    <citation type="submission" date="2020-11" db="EMBL/GenBank/DDBJ databases">
        <title>Sequencing the genomes of 1000 actinobacteria strains.</title>
        <authorList>
            <person name="Klenk H.-P."/>
        </authorList>
    </citation>
    <scope>NUCLEOTIDE SEQUENCE</scope>
    <source>
        <strain evidence="2">DSM 43175</strain>
    </source>
</reference>
<feature type="transmembrane region" description="Helical" evidence="1">
    <location>
        <begin position="103"/>
        <end position="125"/>
    </location>
</feature>
<keyword evidence="3" id="KW-1185">Reference proteome</keyword>
<protein>
    <recommendedName>
        <fullName evidence="4">4-amino-4-deoxy-L-arabinose transferase-like glycosyltransferase</fullName>
    </recommendedName>
</protein>
<feature type="transmembrane region" description="Helical" evidence="1">
    <location>
        <begin position="230"/>
        <end position="251"/>
    </location>
</feature>
<dbReference type="AlphaFoldDB" id="A0A931DA07"/>
<comment type="caution">
    <text evidence="2">The sequence shown here is derived from an EMBL/GenBank/DDBJ whole genome shotgun (WGS) entry which is preliminary data.</text>
</comment>
<keyword evidence="1" id="KW-1133">Transmembrane helix</keyword>
<feature type="transmembrane region" description="Helical" evidence="1">
    <location>
        <begin position="452"/>
        <end position="471"/>
    </location>
</feature>
<dbReference type="Proteomes" id="UP000614047">
    <property type="component" value="Unassembled WGS sequence"/>
</dbReference>
<proteinExistence type="predicted"/>
<feature type="transmembrane region" description="Helical" evidence="1">
    <location>
        <begin position="287"/>
        <end position="310"/>
    </location>
</feature>
<keyword evidence="1" id="KW-0472">Membrane</keyword>
<feature type="transmembrane region" description="Helical" evidence="1">
    <location>
        <begin position="378"/>
        <end position="398"/>
    </location>
</feature>
<sequence length="592" mass="63655">MTVSPTPPRLRDRPAASASRRTGLLPWLLLAGWAAQAGVRMLFWWGRTGPLILPDETGYLFAARWLTGGPPADLSGFSFYQGGYALLLTPAYLISDDPDTVYLLARVTNALLGATVFPLAYLLLVRLGIRRLNALPLAWAAGLLPAGILYGGGLALADTILPSLVLGWLLALDRFVRTGHVPAAACASVLAAYACATHMRGMIVIAVHTVVLTGYALWRRTERSTRRTALACLAVTVLGYGAGTLLNARLLDALYPTGERDHTGILLDRLPTLDGQLWAISGAVGQLWAMICGTWGLAGVGVILVARTVLTRTSPTADRIMCGILLSVTAGVAYASSAALPNEHRIGNYAYGRYLACVVVVYALVGLAALVKGRSVRRVFAATLVLTALAAVWVRLYGGELLERYALYIWDLPEVGLLGGSYDHFRPAVTTAVAGLLLALLWALCRWGVPKLFGALIVINLSVALIPIAIMRGADESSPVPSLPGARAGRVAVERPEYGTDRRRPDLYKPTAEMVHLRIAHQVGWTRLEGFDKERGLPGPDVCTAMVYWPAGVQAADSWPGHPAGWRYQRSGAGIRGLWWVVWYDPSCPAGR</sequence>
<evidence type="ECO:0008006" key="4">
    <source>
        <dbReference type="Google" id="ProtNLM"/>
    </source>
</evidence>
<gene>
    <name evidence="2" type="ORF">IW256_001337</name>
</gene>
<feature type="transmembrane region" description="Helical" evidence="1">
    <location>
        <begin position="190"/>
        <end position="218"/>
    </location>
</feature>
<feature type="transmembrane region" description="Helical" evidence="1">
    <location>
        <begin position="352"/>
        <end position="371"/>
    </location>
</feature>
<evidence type="ECO:0000256" key="1">
    <source>
        <dbReference type="SAM" id="Phobius"/>
    </source>
</evidence>
<accession>A0A931DA07</accession>
<evidence type="ECO:0000313" key="3">
    <source>
        <dbReference type="Proteomes" id="UP000614047"/>
    </source>
</evidence>
<feature type="transmembrane region" description="Helical" evidence="1">
    <location>
        <begin position="425"/>
        <end position="445"/>
    </location>
</feature>
<dbReference type="RefSeq" id="WP_197010118.1">
    <property type="nucleotide sequence ID" value="NZ_BAABES010000006.1"/>
</dbReference>
<feature type="transmembrane region" description="Helical" evidence="1">
    <location>
        <begin position="322"/>
        <end position="340"/>
    </location>
</feature>
<keyword evidence="1" id="KW-0812">Transmembrane</keyword>
<dbReference type="EMBL" id="JADOUA010000001">
    <property type="protein sequence ID" value="MBG6087224.1"/>
    <property type="molecule type" value="Genomic_DNA"/>
</dbReference>
<name>A0A931DA07_9ACTN</name>
<feature type="transmembrane region" description="Helical" evidence="1">
    <location>
        <begin position="137"/>
        <end position="170"/>
    </location>
</feature>